<dbReference type="Proteomes" id="UP000244855">
    <property type="component" value="Unassembled WGS sequence"/>
</dbReference>
<evidence type="ECO:0000313" key="2">
    <source>
        <dbReference type="EMBL" id="PVH99115.1"/>
    </source>
</evidence>
<protein>
    <recommendedName>
        <fullName evidence="4">F-box domain-containing protein</fullName>
    </recommendedName>
</protein>
<dbReference type="STRING" id="97972.A0A2V1DMG1"/>
<keyword evidence="3" id="KW-1185">Reference proteome</keyword>
<dbReference type="Gene3D" id="3.80.10.10">
    <property type="entry name" value="Ribonuclease Inhibitor"/>
    <property type="match status" value="1"/>
</dbReference>
<gene>
    <name evidence="2" type="ORF">DM02DRAFT_680132</name>
</gene>
<accession>A0A2V1DMG1</accession>
<dbReference type="InterPro" id="IPR032675">
    <property type="entry name" value="LRR_dom_sf"/>
</dbReference>
<feature type="region of interest" description="Disordered" evidence="1">
    <location>
        <begin position="441"/>
        <end position="504"/>
    </location>
</feature>
<evidence type="ECO:0000256" key="1">
    <source>
        <dbReference type="SAM" id="MobiDB-lite"/>
    </source>
</evidence>
<sequence>MNIFRTLPREVYECILLQLERMYLGCGGKSCSECYVRDLYSLSLTSRAWDRVVNPRMYRDLWVLGSNDDTSRAQVKIMGTSRLKLLRRTLRERPSLAQLVRNLHMPDFQDLYHNATIEREEIVNLVASLVMACPKLERLIGFHIPYTHSHDRLSYALSTRSNLRERVWYFSEEEEGMNEDSFEDDPSLDYYHAATDPTERFLELNSNHTLLTSLVLHQDFFRTSHDLNFRAIIGTLRQFPKLRDLSISGLSKTAFTNFTLNALPSNLLNLRLENLRGINDSGMERFSKSRTVKSLESITLINLEISRLDVICNFLHPRLSHLKRFSLVQYQTPLIPVNRGRSLRPQFHSPTLEHLHWEIRSQAGLPPSLTPVNNTLSDEDPMAHLTHLLLANSIKKGTSFPALQRIRIPHDPDGLVQAQCKPLVSALLPPDAILFTAAPRPAKNHQPISPPHTPKSHTSSFTSQQTQEATGARDATPPALKKPPPSPTEEEYRPMAPLPSLTSPNTIFTQFPHITALTPSRSRLAAQSRILAARKKVQSNDAHSKKSVHGICGDARSNVIYEVGSDREALGLFWDSRDVEDEDEMERNGWIVEMEDLVGRWEGSFSSEERRGKCGFGHSEKEGSGRGDFAAIGHLF</sequence>
<name>A0A2V1DMG1_9PLEO</name>
<proteinExistence type="predicted"/>
<evidence type="ECO:0000313" key="3">
    <source>
        <dbReference type="Proteomes" id="UP000244855"/>
    </source>
</evidence>
<feature type="compositionally biased region" description="Low complexity" evidence="1">
    <location>
        <begin position="456"/>
        <end position="467"/>
    </location>
</feature>
<dbReference type="AlphaFoldDB" id="A0A2V1DMG1"/>
<dbReference type="OrthoDB" id="3210378at2759"/>
<evidence type="ECO:0008006" key="4">
    <source>
        <dbReference type="Google" id="ProtNLM"/>
    </source>
</evidence>
<reference evidence="2 3" key="1">
    <citation type="journal article" date="2018" name="Sci. Rep.">
        <title>Comparative genomics provides insights into the lifestyle and reveals functional heterogeneity of dark septate endophytic fungi.</title>
        <authorList>
            <person name="Knapp D.G."/>
            <person name="Nemeth J.B."/>
            <person name="Barry K."/>
            <person name="Hainaut M."/>
            <person name="Henrissat B."/>
            <person name="Johnson J."/>
            <person name="Kuo A."/>
            <person name="Lim J.H.P."/>
            <person name="Lipzen A."/>
            <person name="Nolan M."/>
            <person name="Ohm R.A."/>
            <person name="Tamas L."/>
            <person name="Grigoriev I.V."/>
            <person name="Spatafora J.W."/>
            <person name="Nagy L.G."/>
            <person name="Kovacs G.M."/>
        </authorList>
    </citation>
    <scope>NUCLEOTIDE SEQUENCE [LARGE SCALE GENOMIC DNA]</scope>
    <source>
        <strain evidence="2 3">DSE2036</strain>
    </source>
</reference>
<organism evidence="2 3">
    <name type="scientific">Periconia macrospinosa</name>
    <dbReference type="NCBI Taxonomy" id="97972"/>
    <lineage>
        <taxon>Eukaryota</taxon>
        <taxon>Fungi</taxon>
        <taxon>Dikarya</taxon>
        <taxon>Ascomycota</taxon>
        <taxon>Pezizomycotina</taxon>
        <taxon>Dothideomycetes</taxon>
        <taxon>Pleosporomycetidae</taxon>
        <taxon>Pleosporales</taxon>
        <taxon>Massarineae</taxon>
        <taxon>Periconiaceae</taxon>
        <taxon>Periconia</taxon>
    </lineage>
</organism>
<dbReference type="EMBL" id="KZ805399">
    <property type="protein sequence ID" value="PVH99115.1"/>
    <property type="molecule type" value="Genomic_DNA"/>
</dbReference>